<keyword evidence="3" id="KW-1185">Reference proteome</keyword>
<dbReference type="Gene3D" id="3.30.110.90">
    <property type="entry name" value="Amidohydrolase"/>
    <property type="match status" value="1"/>
</dbReference>
<name>A0ABP3WY46_9ALTE</name>
<dbReference type="InterPro" id="IPR006680">
    <property type="entry name" value="Amidohydro-rel"/>
</dbReference>
<dbReference type="PANTHER" id="PTHR43135">
    <property type="entry name" value="ALPHA-D-RIBOSE 1-METHYLPHOSPHONATE 5-TRIPHOSPHATE DIPHOSPHATASE"/>
    <property type="match status" value="1"/>
</dbReference>
<evidence type="ECO:0000313" key="2">
    <source>
        <dbReference type="EMBL" id="GAA0856645.1"/>
    </source>
</evidence>
<dbReference type="Pfam" id="PF01979">
    <property type="entry name" value="Amidohydro_1"/>
    <property type="match status" value="1"/>
</dbReference>
<dbReference type="Gene3D" id="1.20.58.520">
    <property type="entry name" value="Amidohydrolase"/>
    <property type="match status" value="1"/>
</dbReference>
<dbReference type="Proteomes" id="UP001500359">
    <property type="component" value="Unassembled WGS sequence"/>
</dbReference>
<dbReference type="InterPro" id="IPR051781">
    <property type="entry name" value="Metallo-dep_Hydrolase"/>
</dbReference>
<proteinExistence type="predicted"/>
<dbReference type="PANTHER" id="PTHR43135:SF3">
    <property type="entry name" value="ALPHA-D-RIBOSE 1-METHYLPHOSPHONATE 5-TRIPHOSPHATE DIPHOSPHATASE"/>
    <property type="match status" value="1"/>
</dbReference>
<dbReference type="InterPro" id="IPR008979">
    <property type="entry name" value="Galactose-bd-like_sf"/>
</dbReference>
<reference evidence="3" key="1">
    <citation type="journal article" date="2019" name="Int. J. Syst. Evol. Microbiol.">
        <title>The Global Catalogue of Microorganisms (GCM) 10K type strain sequencing project: providing services to taxonomists for standard genome sequencing and annotation.</title>
        <authorList>
            <consortium name="The Broad Institute Genomics Platform"/>
            <consortium name="The Broad Institute Genome Sequencing Center for Infectious Disease"/>
            <person name="Wu L."/>
            <person name="Ma J."/>
        </authorList>
    </citation>
    <scope>NUCLEOTIDE SEQUENCE [LARGE SCALE GENOMIC DNA]</scope>
    <source>
        <strain evidence="3">JCM 15896</strain>
    </source>
</reference>
<gene>
    <name evidence="2" type="ORF">GCM10009114_19420</name>
</gene>
<dbReference type="InterPro" id="IPR032466">
    <property type="entry name" value="Metal_Hydrolase"/>
</dbReference>
<comment type="caution">
    <text evidence="2">The sequence shown here is derived from an EMBL/GenBank/DDBJ whole genome shotgun (WGS) entry which is preliminary data.</text>
</comment>
<dbReference type="Gene3D" id="2.30.40.10">
    <property type="entry name" value="Urease, subunit C, domain 1"/>
    <property type="match status" value="1"/>
</dbReference>
<dbReference type="EMBL" id="BAAAFD010000004">
    <property type="protein sequence ID" value="GAA0856645.1"/>
    <property type="molecule type" value="Genomic_DNA"/>
</dbReference>
<dbReference type="Gene3D" id="2.60.120.430">
    <property type="entry name" value="Galactose-binding lectin"/>
    <property type="match status" value="1"/>
</dbReference>
<evidence type="ECO:0000313" key="3">
    <source>
        <dbReference type="Proteomes" id="UP001500359"/>
    </source>
</evidence>
<dbReference type="SUPFAM" id="SSF51556">
    <property type="entry name" value="Metallo-dependent hydrolases"/>
    <property type="match status" value="1"/>
</dbReference>
<dbReference type="Gene3D" id="3.40.50.10910">
    <property type="entry name" value="Amidohydrolase"/>
    <property type="match status" value="1"/>
</dbReference>
<dbReference type="RefSeq" id="WP_343859256.1">
    <property type="nucleotide sequence ID" value="NZ_BAAAFD010000004.1"/>
</dbReference>
<feature type="domain" description="Amidohydrolase-related" evidence="1">
    <location>
        <begin position="94"/>
        <end position="426"/>
    </location>
</feature>
<protein>
    <recommendedName>
        <fullName evidence="1">Amidohydrolase-related domain-containing protein</fullName>
    </recommendedName>
</protein>
<evidence type="ECO:0000259" key="1">
    <source>
        <dbReference type="Pfam" id="PF01979"/>
    </source>
</evidence>
<organism evidence="2 3">
    <name type="scientific">Aliiglaciecola litoralis</name>
    <dbReference type="NCBI Taxonomy" id="582857"/>
    <lineage>
        <taxon>Bacteria</taxon>
        <taxon>Pseudomonadati</taxon>
        <taxon>Pseudomonadota</taxon>
        <taxon>Gammaproteobacteria</taxon>
        <taxon>Alteromonadales</taxon>
        <taxon>Alteromonadaceae</taxon>
        <taxon>Aliiglaciecola</taxon>
    </lineage>
</organism>
<accession>A0ABP3WY46</accession>
<sequence length="609" mass="65353">MIRYIFLLVTALVVIGLSVLISILPTSVQSPEQVIDTDLAARGNTYFISQTDIFDGLHIIKNQNVRIHQGIISEIGPELIATPDEVLIDGSGKTLIPGLIDAHTHSFGNGLSDTLRFGVTTHLDMFTMEHDLHQTKAKRDSREFSSEADLFSAGTMATVEGGHGTQYGFAIDTIDSIDEVPQWVSQRKAAGADYIKLVYMPNQDYMPSLTREVAAEVIRVGQAEGLLVVAHISTQAAAMDMIEAGIDGLVHIFADQVASDEIVSLAAQKGLFIIPTLAIIASVDEQQLNVALAENPQVKARLSAEQNATLVSSFGSHLPGYDLDIAKQNVKRFFDAGVTILAGSDAPNPGTAYGVSTHHEMQLLVAAGMTPTQALSAATQLPAKHFSLQNRGRIEQGTIADLVLVNGDPTVNIVNTLDIEYVFKNGYVITISTKLAKGATLSSPLLGDFEDANKLVTAESFVWSHSDDKMANGQSIGTIKRIAEGAGDSAGALRVSAKVNVGFPYPWAGAAVGDFIPPVEGFDITQYSTLSFDVKGTAGTYRVLSFNADMAGIPPSQSFIITPQWQRIELDLAKFNGLNHKAFSGFAFVAGPGLGEFEFVLDNVQFEKR</sequence>
<dbReference type="SUPFAM" id="SSF51338">
    <property type="entry name" value="Composite domain of metallo-dependent hydrolases"/>
    <property type="match status" value="1"/>
</dbReference>
<dbReference type="SUPFAM" id="SSF49785">
    <property type="entry name" value="Galactose-binding domain-like"/>
    <property type="match status" value="1"/>
</dbReference>
<dbReference type="InterPro" id="IPR011059">
    <property type="entry name" value="Metal-dep_hydrolase_composite"/>
</dbReference>